<dbReference type="RefSeq" id="WP_113804431.1">
    <property type="nucleotide sequence ID" value="NZ_QOCW01000002.1"/>
</dbReference>
<dbReference type="AlphaFoldDB" id="A0A366Y3H0"/>
<organism evidence="4 5">
    <name type="scientific">Bacillus taeanensis</name>
    <dbReference type="NCBI Taxonomy" id="273032"/>
    <lineage>
        <taxon>Bacteria</taxon>
        <taxon>Bacillati</taxon>
        <taxon>Bacillota</taxon>
        <taxon>Bacilli</taxon>
        <taxon>Bacillales</taxon>
        <taxon>Bacillaceae</taxon>
        <taxon>Bacillus</taxon>
    </lineage>
</organism>
<name>A0A366Y3H0_9BACI</name>
<sequence>MNTNYKTLMMKPIDKVAVALTKIDKGTVIEVRCQEKQFTIELKSTIEFGHKFAVVPIQKGEDILKYGEVIGAALQNIEVGEHVHVHNLEGKRGRGDKIGNEQHTSVNGV</sequence>
<keyword evidence="1" id="KW-0456">Lyase</keyword>
<comment type="caution">
    <text evidence="4">The sequence shown here is derived from an EMBL/GenBank/DDBJ whole genome shotgun (WGS) entry which is preliminary data.</text>
</comment>
<dbReference type="EMBL" id="QOCW01000002">
    <property type="protein sequence ID" value="RBW70953.1"/>
    <property type="molecule type" value="Genomic_DNA"/>
</dbReference>
<evidence type="ECO:0000259" key="3">
    <source>
        <dbReference type="SMART" id="SM00858"/>
    </source>
</evidence>
<dbReference type="InterPro" id="IPR044144">
    <property type="entry name" value="SAF_UxaA/GarD"/>
</dbReference>
<evidence type="ECO:0000256" key="2">
    <source>
        <dbReference type="SAM" id="MobiDB-lite"/>
    </source>
</evidence>
<dbReference type="PANTHER" id="PTHR30536">
    <property type="entry name" value="ALTRONATE/GALACTARATE DEHYDRATASE"/>
    <property type="match status" value="1"/>
</dbReference>
<protein>
    <submittedName>
        <fullName evidence="4">D-galactarate dehydratase</fullName>
    </submittedName>
</protein>
<reference evidence="4 5" key="1">
    <citation type="submission" date="2018-07" db="EMBL/GenBank/DDBJ databases">
        <title>Lottiidibacillus patelloidae gen. nov., sp. nov., isolated from the intestinal tract of a marine limpet and the reclassification of B. taeanensis BH030017T, B. algicola KMM 3737T and B. hwajinpoensis SW-72T as genus Lottiidibacillus.</title>
        <authorList>
            <person name="Liu R."/>
            <person name="Huang Z."/>
        </authorList>
    </citation>
    <scope>NUCLEOTIDE SEQUENCE [LARGE SCALE GENOMIC DNA]</scope>
    <source>
        <strain evidence="4 5">BH030017</strain>
    </source>
</reference>
<dbReference type="SMART" id="SM00858">
    <property type="entry name" value="SAF"/>
    <property type="match status" value="1"/>
</dbReference>
<dbReference type="GO" id="GO:0016829">
    <property type="term" value="F:lyase activity"/>
    <property type="evidence" value="ECO:0007669"/>
    <property type="project" value="UniProtKB-KW"/>
</dbReference>
<dbReference type="InterPro" id="IPR013974">
    <property type="entry name" value="SAF"/>
</dbReference>
<feature type="region of interest" description="Disordered" evidence="2">
    <location>
        <begin position="90"/>
        <end position="109"/>
    </location>
</feature>
<keyword evidence="5" id="KW-1185">Reference proteome</keyword>
<feature type="domain" description="SAF" evidence="3">
    <location>
        <begin position="14"/>
        <end position="89"/>
    </location>
</feature>
<dbReference type="OrthoDB" id="9804574at2"/>
<evidence type="ECO:0000313" key="4">
    <source>
        <dbReference type="EMBL" id="RBW70953.1"/>
    </source>
</evidence>
<dbReference type="GO" id="GO:0019698">
    <property type="term" value="P:D-galacturonate catabolic process"/>
    <property type="evidence" value="ECO:0007669"/>
    <property type="project" value="TreeGrafter"/>
</dbReference>
<evidence type="ECO:0000256" key="1">
    <source>
        <dbReference type="ARBA" id="ARBA00023239"/>
    </source>
</evidence>
<dbReference type="Gene3D" id="2.30.130.110">
    <property type="match status" value="1"/>
</dbReference>
<dbReference type="Pfam" id="PF08666">
    <property type="entry name" value="SAF"/>
    <property type="match status" value="1"/>
</dbReference>
<dbReference type="Proteomes" id="UP000253314">
    <property type="component" value="Unassembled WGS sequence"/>
</dbReference>
<evidence type="ECO:0000313" key="5">
    <source>
        <dbReference type="Proteomes" id="UP000253314"/>
    </source>
</evidence>
<dbReference type="InterPro" id="IPR052172">
    <property type="entry name" value="UxaA_altronate/galactarate_dh"/>
</dbReference>
<proteinExistence type="predicted"/>
<dbReference type="PANTHER" id="PTHR30536:SF5">
    <property type="entry name" value="ALTRONATE DEHYDRATASE"/>
    <property type="match status" value="1"/>
</dbReference>
<gene>
    <name evidence="4" type="ORF">DS031_02865</name>
</gene>
<feature type="compositionally biased region" description="Basic and acidic residues" evidence="2">
    <location>
        <begin position="90"/>
        <end position="100"/>
    </location>
</feature>
<dbReference type="CDD" id="cd11613">
    <property type="entry name" value="SAF_AH_GD"/>
    <property type="match status" value="1"/>
</dbReference>
<accession>A0A366Y3H0</accession>